<dbReference type="SUPFAM" id="SSF52172">
    <property type="entry name" value="CheY-like"/>
    <property type="match status" value="1"/>
</dbReference>
<dbReference type="EMBL" id="FCOA02000056">
    <property type="protein sequence ID" value="SAK97189.1"/>
    <property type="molecule type" value="Genomic_DNA"/>
</dbReference>
<dbReference type="Gene3D" id="1.10.10.10">
    <property type="entry name" value="Winged helix-like DNA-binding domain superfamily/Winged helix DNA-binding domain"/>
    <property type="match status" value="1"/>
</dbReference>
<evidence type="ECO:0000256" key="6">
    <source>
        <dbReference type="PROSITE-ProRule" id="PRU00169"/>
    </source>
</evidence>
<evidence type="ECO:0000256" key="1">
    <source>
        <dbReference type="ARBA" id="ARBA00022553"/>
    </source>
</evidence>
<evidence type="ECO:0000256" key="7">
    <source>
        <dbReference type="PROSITE-ProRule" id="PRU01091"/>
    </source>
</evidence>
<dbReference type="Gene3D" id="6.10.250.690">
    <property type="match status" value="1"/>
</dbReference>
<evidence type="ECO:0000256" key="2">
    <source>
        <dbReference type="ARBA" id="ARBA00023012"/>
    </source>
</evidence>
<dbReference type="InterPro" id="IPR036388">
    <property type="entry name" value="WH-like_DNA-bd_sf"/>
</dbReference>
<dbReference type="Pfam" id="PF00072">
    <property type="entry name" value="Response_reg"/>
    <property type="match status" value="1"/>
</dbReference>
<accession>A0A158DRB8</accession>
<gene>
    <name evidence="10" type="ORF">AWB79_07431</name>
</gene>
<dbReference type="STRING" id="1777140.AWB79_07431"/>
<reference evidence="10" key="1">
    <citation type="submission" date="2016-01" db="EMBL/GenBank/DDBJ databases">
        <authorList>
            <person name="Peeters C."/>
        </authorList>
    </citation>
    <scope>NUCLEOTIDE SEQUENCE</scope>
    <source>
        <strain evidence="10">LMG 29322</strain>
    </source>
</reference>
<sequence length="238" mass="26908">MPEMETPLHVLLLNNEADDGEPLHVFLQQHGIKLTVLTRADDLENHLERERPALIVLDLTMPVIDTLSALKTLRRKGKSVPVIVLTAHRCDIDRLLELKLGADDYLGKPFTSHELLARIEAVIQGPCALPRDVEACRFGPFTLDFATRTLLRERTPLKITESEYALLVVFTQHPMQVLSRAQLVELLHGPHAAVSERGIDVPVWRLRRLLEDNPGVPRRIQTLRGAGYMFVPDDGYWA</sequence>
<feature type="modified residue" description="4-aspartylphosphate" evidence="6">
    <location>
        <position position="58"/>
    </location>
</feature>
<keyword evidence="11" id="KW-1185">Reference proteome</keyword>
<keyword evidence="1 6" id="KW-0597">Phosphoprotein</keyword>
<evidence type="ECO:0000256" key="5">
    <source>
        <dbReference type="ARBA" id="ARBA00023163"/>
    </source>
</evidence>
<dbReference type="PROSITE" id="PS51755">
    <property type="entry name" value="OMPR_PHOB"/>
    <property type="match status" value="1"/>
</dbReference>
<feature type="domain" description="OmpR/PhoB-type" evidence="9">
    <location>
        <begin position="133"/>
        <end position="232"/>
    </location>
</feature>
<dbReference type="GO" id="GO:0032993">
    <property type="term" value="C:protein-DNA complex"/>
    <property type="evidence" value="ECO:0007669"/>
    <property type="project" value="TreeGrafter"/>
</dbReference>
<dbReference type="InterPro" id="IPR039420">
    <property type="entry name" value="WalR-like"/>
</dbReference>
<evidence type="ECO:0000256" key="4">
    <source>
        <dbReference type="ARBA" id="ARBA00023125"/>
    </source>
</evidence>
<dbReference type="PANTHER" id="PTHR48111">
    <property type="entry name" value="REGULATOR OF RPOS"/>
    <property type="match status" value="1"/>
</dbReference>
<dbReference type="PANTHER" id="PTHR48111:SF4">
    <property type="entry name" value="DNA-BINDING DUAL TRANSCRIPTIONAL REGULATOR OMPR"/>
    <property type="match status" value="1"/>
</dbReference>
<dbReference type="Gene3D" id="3.40.50.2300">
    <property type="match status" value="1"/>
</dbReference>
<dbReference type="InterPro" id="IPR001867">
    <property type="entry name" value="OmpR/PhoB-type_DNA-bd"/>
</dbReference>
<dbReference type="PROSITE" id="PS50110">
    <property type="entry name" value="RESPONSE_REGULATORY"/>
    <property type="match status" value="1"/>
</dbReference>
<feature type="DNA-binding region" description="OmpR/PhoB-type" evidence="7">
    <location>
        <begin position="133"/>
        <end position="232"/>
    </location>
</feature>
<keyword evidence="3" id="KW-0805">Transcription regulation</keyword>
<dbReference type="Proteomes" id="UP000054851">
    <property type="component" value="Unassembled WGS sequence"/>
</dbReference>
<dbReference type="GO" id="GO:0006355">
    <property type="term" value="P:regulation of DNA-templated transcription"/>
    <property type="evidence" value="ECO:0007669"/>
    <property type="project" value="InterPro"/>
</dbReference>
<comment type="caution">
    <text evidence="10">The sequence shown here is derived from an EMBL/GenBank/DDBJ whole genome shotgun (WGS) entry which is preliminary data.</text>
</comment>
<keyword evidence="5" id="KW-0804">Transcription</keyword>
<dbReference type="GO" id="GO:0000976">
    <property type="term" value="F:transcription cis-regulatory region binding"/>
    <property type="evidence" value="ECO:0007669"/>
    <property type="project" value="TreeGrafter"/>
</dbReference>
<dbReference type="AlphaFoldDB" id="A0A158DRB8"/>
<dbReference type="OrthoDB" id="9127546at2"/>
<evidence type="ECO:0000313" key="11">
    <source>
        <dbReference type="Proteomes" id="UP000054851"/>
    </source>
</evidence>
<dbReference type="SMART" id="SM00448">
    <property type="entry name" value="REC"/>
    <property type="match status" value="1"/>
</dbReference>
<feature type="domain" description="Response regulatory" evidence="8">
    <location>
        <begin position="9"/>
        <end position="123"/>
    </location>
</feature>
<evidence type="ECO:0000259" key="8">
    <source>
        <dbReference type="PROSITE" id="PS50110"/>
    </source>
</evidence>
<dbReference type="GO" id="GO:0005829">
    <property type="term" value="C:cytosol"/>
    <property type="evidence" value="ECO:0007669"/>
    <property type="project" value="TreeGrafter"/>
</dbReference>
<evidence type="ECO:0000259" key="9">
    <source>
        <dbReference type="PROSITE" id="PS51755"/>
    </source>
</evidence>
<dbReference type="SMART" id="SM00862">
    <property type="entry name" value="Trans_reg_C"/>
    <property type="match status" value="1"/>
</dbReference>
<keyword evidence="2" id="KW-0902">Two-component regulatory system</keyword>
<dbReference type="GO" id="GO:0000156">
    <property type="term" value="F:phosphorelay response regulator activity"/>
    <property type="evidence" value="ECO:0007669"/>
    <property type="project" value="TreeGrafter"/>
</dbReference>
<dbReference type="InterPro" id="IPR001789">
    <property type="entry name" value="Sig_transdc_resp-reg_receiver"/>
</dbReference>
<dbReference type="InterPro" id="IPR011006">
    <property type="entry name" value="CheY-like_superfamily"/>
</dbReference>
<evidence type="ECO:0000313" key="10">
    <source>
        <dbReference type="EMBL" id="SAK97189.1"/>
    </source>
</evidence>
<protein>
    <submittedName>
        <fullName evidence="10">Osmolarity response regulator</fullName>
    </submittedName>
</protein>
<keyword evidence="4 7" id="KW-0238">DNA-binding</keyword>
<dbReference type="RefSeq" id="WP_061172426.1">
    <property type="nucleotide sequence ID" value="NZ_FCOA02000056.1"/>
</dbReference>
<dbReference type="CDD" id="cd00383">
    <property type="entry name" value="trans_reg_C"/>
    <property type="match status" value="1"/>
</dbReference>
<name>A0A158DRB8_9BURK</name>
<evidence type="ECO:0000256" key="3">
    <source>
        <dbReference type="ARBA" id="ARBA00023015"/>
    </source>
</evidence>
<dbReference type="Pfam" id="PF00486">
    <property type="entry name" value="Trans_reg_C"/>
    <property type="match status" value="1"/>
</dbReference>
<proteinExistence type="predicted"/>
<organism evidence="10 11">
    <name type="scientific">Caballeronia hypogeia</name>
    <dbReference type="NCBI Taxonomy" id="1777140"/>
    <lineage>
        <taxon>Bacteria</taxon>
        <taxon>Pseudomonadati</taxon>
        <taxon>Pseudomonadota</taxon>
        <taxon>Betaproteobacteria</taxon>
        <taxon>Burkholderiales</taxon>
        <taxon>Burkholderiaceae</taxon>
        <taxon>Caballeronia</taxon>
    </lineage>
</organism>